<protein>
    <submittedName>
        <fullName evidence="2">Uncharacterized protein</fullName>
    </submittedName>
</protein>
<sequence>MQNFLIFSIPPRMKDCGPFVAAYTEYLNGRLQVPNDRLDAGLLCKRYAALLWKCREAKALKSYANNVKDPRRSKPNSAVPDEEKLFHID</sequence>
<keyword evidence="3" id="KW-1185">Reference proteome</keyword>
<dbReference type="Gramene" id="PHT81651">
    <property type="protein sequence ID" value="PHT81651"/>
    <property type="gene ID" value="T459_14666"/>
</dbReference>
<name>A0A2G2ZIA3_CAPAN</name>
<dbReference type="PANTHER" id="PTHR33022:SF13">
    <property type="entry name" value="UBIQUITIN-LIKE PROTEASE FAMILY PROFILE DOMAIN-CONTAINING PROTEIN"/>
    <property type="match status" value="1"/>
</dbReference>
<comment type="caution">
    <text evidence="2">The sequence shown here is derived from an EMBL/GenBank/DDBJ whole genome shotgun (WGS) entry which is preliminary data.</text>
</comment>
<gene>
    <name evidence="2" type="ORF">T459_14666</name>
</gene>
<dbReference type="Proteomes" id="UP000222542">
    <property type="component" value="Unassembled WGS sequence"/>
</dbReference>
<dbReference type="EMBL" id="AYRZ02000005">
    <property type="protein sequence ID" value="PHT81651.1"/>
    <property type="molecule type" value="Genomic_DNA"/>
</dbReference>
<feature type="region of interest" description="Disordered" evidence="1">
    <location>
        <begin position="65"/>
        <end position="89"/>
    </location>
</feature>
<accession>A0A2G2ZIA3</accession>
<evidence type="ECO:0000313" key="2">
    <source>
        <dbReference type="EMBL" id="PHT81651.1"/>
    </source>
</evidence>
<proteinExistence type="predicted"/>
<dbReference type="AlphaFoldDB" id="A0A2G2ZIA3"/>
<organism evidence="2 3">
    <name type="scientific">Capsicum annuum</name>
    <name type="common">Capsicum pepper</name>
    <dbReference type="NCBI Taxonomy" id="4072"/>
    <lineage>
        <taxon>Eukaryota</taxon>
        <taxon>Viridiplantae</taxon>
        <taxon>Streptophyta</taxon>
        <taxon>Embryophyta</taxon>
        <taxon>Tracheophyta</taxon>
        <taxon>Spermatophyta</taxon>
        <taxon>Magnoliopsida</taxon>
        <taxon>eudicotyledons</taxon>
        <taxon>Gunneridae</taxon>
        <taxon>Pentapetalae</taxon>
        <taxon>asterids</taxon>
        <taxon>lamiids</taxon>
        <taxon>Solanales</taxon>
        <taxon>Solanaceae</taxon>
        <taxon>Solanoideae</taxon>
        <taxon>Capsiceae</taxon>
        <taxon>Capsicum</taxon>
    </lineage>
</organism>
<dbReference type="PANTHER" id="PTHR33022">
    <property type="entry name" value="DUF1985 DOMAIN-CONTAINING PROTEIN"/>
    <property type="match status" value="1"/>
</dbReference>
<reference evidence="2 3" key="2">
    <citation type="journal article" date="2017" name="Genome Biol.">
        <title>New reference genome sequences of hot pepper reveal the massive evolution of plant disease-resistance genes by retroduplication.</title>
        <authorList>
            <person name="Kim S."/>
            <person name="Park J."/>
            <person name="Yeom S.I."/>
            <person name="Kim Y.M."/>
            <person name="Seo E."/>
            <person name="Kim K.T."/>
            <person name="Kim M.S."/>
            <person name="Lee J.M."/>
            <person name="Cheong K."/>
            <person name="Shin H.S."/>
            <person name="Kim S.B."/>
            <person name="Han K."/>
            <person name="Lee J."/>
            <person name="Park M."/>
            <person name="Lee H.A."/>
            <person name="Lee H.Y."/>
            <person name="Lee Y."/>
            <person name="Oh S."/>
            <person name="Lee J.H."/>
            <person name="Choi E."/>
            <person name="Choi E."/>
            <person name="Lee S.E."/>
            <person name="Jeon J."/>
            <person name="Kim H."/>
            <person name="Choi G."/>
            <person name="Song H."/>
            <person name="Lee J."/>
            <person name="Lee S.C."/>
            <person name="Kwon J.K."/>
            <person name="Lee H.Y."/>
            <person name="Koo N."/>
            <person name="Hong Y."/>
            <person name="Kim R.W."/>
            <person name="Kang W.H."/>
            <person name="Huh J.H."/>
            <person name="Kang B.C."/>
            <person name="Yang T.J."/>
            <person name="Lee Y.H."/>
            <person name="Bennetzen J.L."/>
            <person name="Choi D."/>
        </authorList>
    </citation>
    <scope>NUCLEOTIDE SEQUENCE [LARGE SCALE GENOMIC DNA]</scope>
    <source>
        <strain evidence="3">cv. CM334</strain>
    </source>
</reference>
<evidence type="ECO:0000313" key="3">
    <source>
        <dbReference type="Proteomes" id="UP000222542"/>
    </source>
</evidence>
<evidence type="ECO:0000256" key="1">
    <source>
        <dbReference type="SAM" id="MobiDB-lite"/>
    </source>
</evidence>
<reference evidence="2 3" key="1">
    <citation type="journal article" date="2014" name="Nat. Genet.">
        <title>Genome sequence of the hot pepper provides insights into the evolution of pungency in Capsicum species.</title>
        <authorList>
            <person name="Kim S."/>
            <person name="Park M."/>
            <person name="Yeom S.I."/>
            <person name="Kim Y.M."/>
            <person name="Lee J.M."/>
            <person name="Lee H.A."/>
            <person name="Seo E."/>
            <person name="Choi J."/>
            <person name="Cheong K."/>
            <person name="Kim K.T."/>
            <person name="Jung K."/>
            <person name="Lee G.W."/>
            <person name="Oh S.K."/>
            <person name="Bae C."/>
            <person name="Kim S.B."/>
            <person name="Lee H.Y."/>
            <person name="Kim S.Y."/>
            <person name="Kim M.S."/>
            <person name="Kang B.C."/>
            <person name="Jo Y.D."/>
            <person name="Yang H.B."/>
            <person name="Jeong H.J."/>
            <person name="Kang W.H."/>
            <person name="Kwon J.K."/>
            <person name="Shin C."/>
            <person name="Lim J.Y."/>
            <person name="Park J.H."/>
            <person name="Huh J.H."/>
            <person name="Kim J.S."/>
            <person name="Kim B.D."/>
            <person name="Cohen O."/>
            <person name="Paran I."/>
            <person name="Suh M.C."/>
            <person name="Lee S.B."/>
            <person name="Kim Y.K."/>
            <person name="Shin Y."/>
            <person name="Noh S.J."/>
            <person name="Park J."/>
            <person name="Seo Y.S."/>
            <person name="Kwon S.Y."/>
            <person name="Kim H.A."/>
            <person name="Park J.M."/>
            <person name="Kim H.J."/>
            <person name="Choi S.B."/>
            <person name="Bosland P.W."/>
            <person name="Reeves G."/>
            <person name="Jo S.H."/>
            <person name="Lee B.W."/>
            <person name="Cho H.T."/>
            <person name="Choi H.S."/>
            <person name="Lee M.S."/>
            <person name="Yu Y."/>
            <person name="Do Choi Y."/>
            <person name="Park B.S."/>
            <person name="van Deynze A."/>
            <person name="Ashrafi H."/>
            <person name="Hill T."/>
            <person name="Kim W.T."/>
            <person name="Pai H.S."/>
            <person name="Ahn H.K."/>
            <person name="Yeam I."/>
            <person name="Giovannoni J.J."/>
            <person name="Rose J.K."/>
            <person name="Sorensen I."/>
            <person name="Lee S.J."/>
            <person name="Kim R.W."/>
            <person name="Choi I.Y."/>
            <person name="Choi B.S."/>
            <person name="Lim J.S."/>
            <person name="Lee Y.H."/>
            <person name="Choi D."/>
        </authorList>
    </citation>
    <scope>NUCLEOTIDE SEQUENCE [LARGE SCALE GENOMIC DNA]</scope>
    <source>
        <strain evidence="3">cv. CM334</strain>
    </source>
</reference>